<evidence type="ECO:0000256" key="1">
    <source>
        <dbReference type="ARBA" id="ARBA00022531"/>
    </source>
</evidence>
<accession>A0A844GX01</accession>
<dbReference type="GO" id="GO:0009523">
    <property type="term" value="C:photosystem II"/>
    <property type="evidence" value="ECO:0007669"/>
    <property type="project" value="UniProtKB-KW"/>
</dbReference>
<dbReference type="EMBL" id="WMIA01000012">
    <property type="protein sequence ID" value="MTF39458.1"/>
    <property type="molecule type" value="Genomic_DNA"/>
</dbReference>
<dbReference type="InterPro" id="IPR044256">
    <property type="entry name" value="HCF244-like"/>
</dbReference>
<dbReference type="PANTHER" id="PTHR47128">
    <property type="match status" value="1"/>
</dbReference>
<keyword evidence="1" id="KW-0602">Photosynthesis</keyword>
<evidence type="ECO:0000313" key="5">
    <source>
        <dbReference type="Proteomes" id="UP000437131"/>
    </source>
</evidence>
<dbReference type="InterPro" id="IPR036291">
    <property type="entry name" value="NAD(P)-bd_dom_sf"/>
</dbReference>
<name>A0A844GX01_9CHRO</name>
<dbReference type="PANTHER" id="PTHR47128:SF2">
    <property type="entry name" value="PROTEIN HIGH CHLOROPHYLL FLUORESCENCE PHENOTYPE 244, CHLOROPLASTIC"/>
    <property type="match status" value="1"/>
</dbReference>
<keyword evidence="2" id="KW-0604">Photosystem II</keyword>
<dbReference type="SUPFAM" id="SSF51735">
    <property type="entry name" value="NAD(P)-binding Rossmann-fold domains"/>
    <property type="match status" value="1"/>
</dbReference>
<proteinExistence type="predicted"/>
<organism evidence="4 5">
    <name type="scientific">Cyanobacterium aponinum 0216</name>
    <dbReference type="NCBI Taxonomy" id="2676140"/>
    <lineage>
        <taxon>Bacteria</taxon>
        <taxon>Bacillati</taxon>
        <taxon>Cyanobacteriota</taxon>
        <taxon>Cyanophyceae</taxon>
        <taxon>Oscillatoriophycideae</taxon>
        <taxon>Chroococcales</taxon>
        <taxon>Geminocystaceae</taxon>
        <taxon>Cyanobacterium</taxon>
    </lineage>
</organism>
<evidence type="ECO:0000259" key="3">
    <source>
        <dbReference type="Pfam" id="PF05368"/>
    </source>
</evidence>
<dbReference type="CDD" id="cd05243">
    <property type="entry name" value="SDR_a5"/>
    <property type="match status" value="1"/>
</dbReference>
<feature type="domain" description="NmrA-like" evidence="3">
    <location>
        <begin position="2"/>
        <end position="238"/>
    </location>
</feature>
<sequence length="323" mass="36729">MKILVIGATGTLGRQIVRHAIDQDYSVRCLVRNRGKAGFLKEWGAELVKGDICEFKSIESALEGVDAVIDAATARATDSLTIRQVDWEGKVNLIQACAKANIKRYIFFSLLNAEKFEDVPLMNIKHCTELFLQESGLDYTIFKIGGFMQGLIGQYGIPILDNQPVWVSGENTPIAYMNTQDMAKFVIKALEIPETVKKTYPLVGSRAWTGDEIIQLCERLSGKTAKISRIPLGLLRFLRGFTRWFKWTRNASDRLAFAEVLASGIALDAPMDEVYETLKIDPQEITTLEAYLQEYFDRIMKKIREIDYEKSKMKKRKKNSFFK</sequence>
<dbReference type="Proteomes" id="UP000437131">
    <property type="component" value="Unassembled WGS sequence"/>
</dbReference>
<dbReference type="InterPro" id="IPR008030">
    <property type="entry name" value="NmrA-like"/>
</dbReference>
<dbReference type="RefSeq" id="WP_015218797.1">
    <property type="nucleotide sequence ID" value="NZ_WMIA01000012.1"/>
</dbReference>
<gene>
    <name evidence="4" type="ORF">GGC33_11035</name>
</gene>
<reference evidence="4 5" key="1">
    <citation type="submission" date="2019-11" db="EMBL/GenBank/DDBJ databases">
        <title>Isolation of a new High Light Tolerant Cyanobacteria.</title>
        <authorList>
            <person name="Dobson Z."/>
            <person name="Vaughn N."/>
            <person name="Vaughn M."/>
            <person name="Fromme P."/>
            <person name="Mazor Y."/>
        </authorList>
    </citation>
    <scope>NUCLEOTIDE SEQUENCE [LARGE SCALE GENOMIC DNA]</scope>
    <source>
        <strain evidence="4 5">0216</strain>
    </source>
</reference>
<comment type="caution">
    <text evidence="4">The sequence shown here is derived from an EMBL/GenBank/DDBJ whole genome shotgun (WGS) entry which is preliminary data.</text>
</comment>
<dbReference type="AlphaFoldDB" id="A0A844GX01"/>
<dbReference type="GO" id="GO:0015979">
    <property type="term" value="P:photosynthesis"/>
    <property type="evidence" value="ECO:0007669"/>
    <property type="project" value="UniProtKB-KW"/>
</dbReference>
<evidence type="ECO:0000313" key="4">
    <source>
        <dbReference type="EMBL" id="MTF39458.1"/>
    </source>
</evidence>
<protein>
    <submittedName>
        <fullName evidence="4">NAD(P)H-binding protein</fullName>
    </submittedName>
</protein>
<evidence type="ECO:0000256" key="2">
    <source>
        <dbReference type="ARBA" id="ARBA00023276"/>
    </source>
</evidence>
<dbReference type="Pfam" id="PF05368">
    <property type="entry name" value="NmrA"/>
    <property type="match status" value="1"/>
</dbReference>
<dbReference type="Gene3D" id="3.40.50.720">
    <property type="entry name" value="NAD(P)-binding Rossmann-like Domain"/>
    <property type="match status" value="1"/>
</dbReference>